<feature type="compositionally biased region" description="Polar residues" evidence="8">
    <location>
        <begin position="713"/>
        <end position="727"/>
    </location>
</feature>
<dbReference type="EMBL" id="QNGE01002315">
    <property type="protein sequence ID" value="KAA3675786.1"/>
    <property type="molecule type" value="Genomic_DNA"/>
</dbReference>
<evidence type="ECO:0000313" key="10">
    <source>
        <dbReference type="Proteomes" id="UP000324629"/>
    </source>
</evidence>
<evidence type="ECO:0000256" key="8">
    <source>
        <dbReference type="SAM" id="MobiDB-lite"/>
    </source>
</evidence>
<comment type="caution">
    <text evidence="9">The sequence shown here is derived from an EMBL/GenBank/DDBJ whole genome shotgun (WGS) entry which is preliminary data.</text>
</comment>
<keyword evidence="5 7" id="KW-1133">Transmembrane helix</keyword>
<evidence type="ECO:0000256" key="5">
    <source>
        <dbReference type="ARBA" id="ARBA00022989"/>
    </source>
</evidence>
<dbReference type="GO" id="GO:0005886">
    <property type="term" value="C:plasma membrane"/>
    <property type="evidence" value="ECO:0007669"/>
    <property type="project" value="UniProtKB-SubCell"/>
</dbReference>
<feature type="region of interest" description="Disordered" evidence="8">
    <location>
        <begin position="546"/>
        <end position="567"/>
    </location>
</feature>
<evidence type="ECO:0000313" key="9">
    <source>
        <dbReference type="EMBL" id="KAA3675786.1"/>
    </source>
</evidence>
<accession>A0A5J4NJL5</accession>
<evidence type="ECO:0000256" key="3">
    <source>
        <dbReference type="ARBA" id="ARBA00022475"/>
    </source>
</evidence>
<name>A0A5J4NJL5_9TREM</name>
<dbReference type="PANTHER" id="PTHR16024">
    <property type="entry name" value="XK-RELATED PROTEIN"/>
    <property type="match status" value="1"/>
</dbReference>
<evidence type="ECO:0000256" key="6">
    <source>
        <dbReference type="ARBA" id="ARBA00023136"/>
    </source>
</evidence>
<feature type="transmembrane region" description="Helical" evidence="7">
    <location>
        <begin position="259"/>
        <end position="281"/>
    </location>
</feature>
<evidence type="ECO:0000256" key="4">
    <source>
        <dbReference type="ARBA" id="ARBA00022692"/>
    </source>
</evidence>
<feature type="transmembrane region" description="Helical" evidence="7">
    <location>
        <begin position="403"/>
        <end position="423"/>
    </location>
</feature>
<keyword evidence="10" id="KW-1185">Reference proteome</keyword>
<protein>
    <recommendedName>
        <fullName evidence="7">XK-related protein</fullName>
    </recommendedName>
</protein>
<comment type="similarity">
    <text evidence="2 7">Belongs to the XK family.</text>
</comment>
<evidence type="ECO:0000256" key="7">
    <source>
        <dbReference type="RuleBase" id="RU910716"/>
    </source>
</evidence>
<evidence type="ECO:0000256" key="1">
    <source>
        <dbReference type="ARBA" id="ARBA00004651"/>
    </source>
</evidence>
<sequence>MSVRHPTLSSGGNTYIESVVSVVDDLISDRAIWRKVVCIVLSIVFLLNAWAVIVLHLVNFTNETVLEVSVSVAVLIAGQYVGTGIVDGYLYWRRWSKTSHKSHSREQEENKEAWVCMRITLSLLGMAPVSRYIDSLVVVRRMLGLEKQYLSEAVAFAKEAKQPSNLPSGSLISAPTMSVKQSTSIKSNNTNQPMSASRLRALDAGLVRVYKVRRQFRRTEQDAALVALASGVVGAGPFVISQGVLYFRRVGLNYSMALTTMLGILSCSVTGLVWVCAGLTHFHPAAFDQSEVEFERGIGQVPISGLILLFFTHLVHVTLRSGCLMLFTAQFYWIVLGVLGFHLLFVLLCLIVARLCTREDYSNPSQANRSSISGNLLSDIMFSYVGLFEFANAYAKYTRTRYFLYYFFYYLENAAMIGAWYVHFTYPQMWYYLPALLVITVAQLLGFILLQVYLYFFSRSRRKTTLCGLCFAHKDPDSHVHFHSAHTDQPDLAGSLRRFESLHTPSALGQPTTSVLSGRSGTSQGVLKRSASGLYDPVFGQQIAQTAVPKTQSQSSRIRRPPSTGALVGTRSVQNSIHAPSLVSAIKPVDKSTRSTVGTNREPTKRMYKQYSRHVNDLSNENEPVPEPAHILNQGTPILLRHSSSNLLPISAEEAIEREIGQYTTRERHQPHGQHRQREHNPLGSGTELLTRAQERPNQHSIHPTHKPLMSRPPSTAVVSHLNSSETPKGVFQPRPDQNYYRNKWPYAAKTHR</sequence>
<feature type="transmembrane region" description="Helical" evidence="7">
    <location>
        <begin position="36"/>
        <end position="58"/>
    </location>
</feature>
<dbReference type="Proteomes" id="UP000324629">
    <property type="component" value="Unassembled WGS sequence"/>
</dbReference>
<organism evidence="9 10">
    <name type="scientific">Paragonimus westermani</name>
    <dbReference type="NCBI Taxonomy" id="34504"/>
    <lineage>
        <taxon>Eukaryota</taxon>
        <taxon>Metazoa</taxon>
        <taxon>Spiralia</taxon>
        <taxon>Lophotrochozoa</taxon>
        <taxon>Platyhelminthes</taxon>
        <taxon>Trematoda</taxon>
        <taxon>Digenea</taxon>
        <taxon>Plagiorchiida</taxon>
        <taxon>Troglotremata</taxon>
        <taxon>Troglotrematidae</taxon>
        <taxon>Paragonimus</taxon>
    </lineage>
</organism>
<dbReference type="AlphaFoldDB" id="A0A5J4NJL5"/>
<comment type="subcellular location">
    <subcellularLocation>
        <location evidence="1">Cell membrane</location>
        <topology evidence="1">Multi-pass membrane protein</topology>
    </subcellularLocation>
    <subcellularLocation>
        <location evidence="7">Membrane</location>
        <topology evidence="7">Multi-pass membrane protein</topology>
    </subcellularLocation>
</comment>
<keyword evidence="3" id="KW-1003">Cell membrane</keyword>
<dbReference type="InterPro" id="IPR018629">
    <property type="entry name" value="XK-rel"/>
</dbReference>
<feature type="transmembrane region" description="Helical" evidence="7">
    <location>
        <begin position="301"/>
        <end position="319"/>
    </location>
</feature>
<feature type="region of interest" description="Disordered" evidence="8">
    <location>
        <begin position="694"/>
        <end position="738"/>
    </location>
</feature>
<feature type="transmembrane region" description="Helical" evidence="7">
    <location>
        <begin position="70"/>
        <end position="92"/>
    </location>
</feature>
<dbReference type="Pfam" id="PF09815">
    <property type="entry name" value="XK-related"/>
    <property type="match status" value="1"/>
</dbReference>
<feature type="transmembrane region" description="Helical" evidence="7">
    <location>
        <begin position="429"/>
        <end position="456"/>
    </location>
</feature>
<feature type="transmembrane region" description="Helical" evidence="7">
    <location>
        <begin position="331"/>
        <end position="353"/>
    </location>
</feature>
<keyword evidence="4 7" id="KW-0812">Transmembrane</keyword>
<feature type="transmembrane region" description="Helical" evidence="7">
    <location>
        <begin position="223"/>
        <end position="247"/>
    </location>
</feature>
<keyword evidence="6 7" id="KW-0472">Membrane</keyword>
<dbReference type="InterPro" id="IPR050895">
    <property type="entry name" value="XK-related_scramblase"/>
</dbReference>
<reference evidence="9 10" key="1">
    <citation type="journal article" date="2019" name="Gigascience">
        <title>Whole-genome sequence of the oriental lung fluke Paragonimus westermani.</title>
        <authorList>
            <person name="Oey H."/>
            <person name="Zakrzewski M."/>
            <person name="Narain K."/>
            <person name="Devi K.R."/>
            <person name="Agatsuma T."/>
            <person name="Nawaratna S."/>
            <person name="Gobert G.N."/>
            <person name="Jones M.K."/>
            <person name="Ragan M.A."/>
            <person name="McManus D.P."/>
            <person name="Krause L."/>
        </authorList>
    </citation>
    <scope>NUCLEOTIDE SEQUENCE [LARGE SCALE GENOMIC DNA]</scope>
    <source>
        <strain evidence="9 10">IND2009</strain>
    </source>
</reference>
<evidence type="ECO:0000256" key="2">
    <source>
        <dbReference type="ARBA" id="ARBA00008789"/>
    </source>
</evidence>
<gene>
    <name evidence="9" type="ORF">DEA37_0007859</name>
</gene>
<proteinExistence type="inferred from homology"/>
<dbReference type="PANTHER" id="PTHR16024:SF6">
    <property type="entry name" value="XK-RELATED PROTEIN"/>
    <property type="match status" value="1"/>
</dbReference>